<reference evidence="2" key="2">
    <citation type="submission" date="2020-02" db="EMBL/GenBank/DDBJ databases">
        <authorList>
            <consortium name="NCBI Pathogen Detection Project"/>
        </authorList>
    </citation>
    <scope>NUCLEOTIDE SEQUENCE</scope>
    <source>
        <strain evidence="2">MA.AU5 KAK-SR</strain>
    </source>
</reference>
<protein>
    <submittedName>
        <fullName evidence="2">Helix-turn-helix transcriptional regulator</fullName>
    </submittedName>
</protein>
<evidence type="ECO:0000259" key="1">
    <source>
        <dbReference type="PROSITE" id="PS50943"/>
    </source>
</evidence>
<dbReference type="CDD" id="cd00093">
    <property type="entry name" value="HTH_XRE"/>
    <property type="match status" value="1"/>
</dbReference>
<dbReference type="SMART" id="SM00530">
    <property type="entry name" value="HTH_XRE"/>
    <property type="match status" value="1"/>
</dbReference>
<dbReference type="SUPFAM" id="SSF47413">
    <property type="entry name" value="lambda repressor-like DNA-binding domains"/>
    <property type="match status" value="1"/>
</dbReference>
<dbReference type="GO" id="GO:0003677">
    <property type="term" value="F:DNA binding"/>
    <property type="evidence" value="ECO:0007669"/>
    <property type="project" value="InterPro"/>
</dbReference>
<accession>A0A743CDF1</accession>
<evidence type="ECO:0000313" key="2">
    <source>
        <dbReference type="EMBL" id="HAF1791855.1"/>
    </source>
</evidence>
<name>A0A743CDF1_SALER</name>
<comment type="caution">
    <text evidence="2">The sequence shown here is derived from an EMBL/GenBank/DDBJ whole genome shotgun (WGS) entry which is preliminary data.</text>
</comment>
<organism evidence="2">
    <name type="scientific">Salmonella enterica</name>
    <name type="common">Salmonella choleraesuis</name>
    <dbReference type="NCBI Taxonomy" id="28901"/>
    <lineage>
        <taxon>Bacteria</taxon>
        <taxon>Pseudomonadati</taxon>
        <taxon>Pseudomonadota</taxon>
        <taxon>Gammaproteobacteria</taxon>
        <taxon>Enterobacterales</taxon>
        <taxon>Enterobacteriaceae</taxon>
        <taxon>Salmonella</taxon>
    </lineage>
</organism>
<proteinExistence type="predicted"/>
<dbReference type="InterPro" id="IPR010982">
    <property type="entry name" value="Lambda_DNA-bd_dom_sf"/>
</dbReference>
<dbReference type="AlphaFoldDB" id="A0A743CDF1"/>
<dbReference type="Pfam" id="PF01381">
    <property type="entry name" value="HTH_3"/>
    <property type="match status" value="1"/>
</dbReference>
<sequence length="122" mass="13827">MTINDSIATRIIERRAELEMSQNDLACEAGVAPAQISRYESGKTLPRPKMIARLAEALLVPYSWLAYGEGREVGIPSSGRIDLHFNVPKEVRDFFEQKSTEEGVSKEDLFVEMYELFKKNNS</sequence>
<dbReference type="Gene3D" id="1.10.260.40">
    <property type="entry name" value="lambda repressor-like DNA-binding domains"/>
    <property type="match status" value="1"/>
</dbReference>
<dbReference type="EMBL" id="DAAUKB010000004">
    <property type="protein sequence ID" value="HAF1791855.1"/>
    <property type="molecule type" value="Genomic_DNA"/>
</dbReference>
<dbReference type="PROSITE" id="PS50943">
    <property type="entry name" value="HTH_CROC1"/>
    <property type="match status" value="1"/>
</dbReference>
<reference evidence="2" key="1">
    <citation type="journal article" date="2018" name="Genome Biol.">
        <title>SKESA: strategic k-mer extension for scrupulous assemblies.</title>
        <authorList>
            <person name="Souvorov A."/>
            <person name="Agarwala R."/>
            <person name="Lipman D.J."/>
        </authorList>
    </citation>
    <scope>NUCLEOTIDE SEQUENCE</scope>
    <source>
        <strain evidence="2">MA.AU5 KAK-SR</strain>
    </source>
</reference>
<dbReference type="InterPro" id="IPR001387">
    <property type="entry name" value="Cro/C1-type_HTH"/>
</dbReference>
<feature type="domain" description="HTH cro/C1-type" evidence="1">
    <location>
        <begin position="11"/>
        <end position="65"/>
    </location>
</feature>
<gene>
    <name evidence="2" type="ORF">G9B33_002873</name>
</gene>